<name>A0ABP7ZFY0_9ACTN</name>
<feature type="compositionally biased region" description="Basic and acidic residues" evidence="1">
    <location>
        <begin position="296"/>
        <end position="305"/>
    </location>
</feature>
<comment type="caution">
    <text evidence="2">The sequence shown here is derived from an EMBL/GenBank/DDBJ whole genome shotgun (WGS) entry which is preliminary data.</text>
</comment>
<gene>
    <name evidence="2" type="ORF">GCM10022416_56410</name>
</gene>
<reference evidence="3" key="1">
    <citation type="journal article" date="2019" name="Int. J. Syst. Evol. Microbiol.">
        <title>The Global Catalogue of Microorganisms (GCM) 10K type strain sequencing project: providing services to taxonomists for standard genome sequencing and annotation.</title>
        <authorList>
            <consortium name="The Broad Institute Genomics Platform"/>
            <consortium name="The Broad Institute Genome Sequencing Center for Infectious Disease"/>
            <person name="Wu L."/>
            <person name="Ma J."/>
        </authorList>
    </citation>
    <scope>NUCLEOTIDE SEQUENCE [LARGE SCALE GENOMIC DNA]</scope>
    <source>
        <strain evidence="3">JCM 17316</strain>
    </source>
</reference>
<keyword evidence="3" id="KW-1185">Reference proteome</keyword>
<accession>A0ABP7ZFY0</accession>
<organism evidence="2 3">
    <name type="scientific">Actinomadura keratinilytica</name>
    <dbReference type="NCBI Taxonomy" id="547461"/>
    <lineage>
        <taxon>Bacteria</taxon>
        <taxon>Bacillati</taxon>
        <taxon>Actinomycetota</taxon>
        <taxon>Actinomycetes</taxon>
        <taxon>Streptosporangiales</taxon>
        <taxon>Thermomonosporaceae</taxon>
        <taxon>Actinomadura</taxon>
    </lineage>
</organism>
<evidence type="ECO:0000313" key="3">
    <source>
        <dbReference type="Proteomes" id="UP001500266"/>
    </source>
</evidence>
<protein>
    <submittedName>
        <fullName evidence="2">Uncharacterized protein</fullName>
    </submittedName>
</protein>
<dbReference type="Proteomes" id="UP001500266">
    <property type="component" value="Unassembled WGS sequence"/>
</dbReference>
<feature type="region of interest" description="Disordered" evidence="1">
    <location>
        <begin position="274"/>
        <end position="319"/>
    </location>
</feature>
<proteinExistence type="predicted"/>
<feature type="region of interest" description="Disordered" evidence="1">
    <location>
        <begin position="230"/>
        <end position="258"/>
    </location>
</feature>
<evidence type="ECO:0000313" key="2">
    <source>
        <dbReference type="EMBL" id="GAA4155732.1"/>
    </source>
</evidence>
<evidence type="ECO:0000256" key="1">
    <source>
        <dbReference type="SAM" id="MobiDB-lite"/>
    </source>
</evidence>
<sequence>MDALDKALPGPSFAHRTRPSLVAVTEVLGQLMHTHDRVPVEGRGVEPDPSDHSGAGLVLLVGGVDGGVIVRLLHHLMGGQGVGHLGGGVEAGDVGDRPAEQRDAHRVGPLQLLGDLQAVRGLLQRLIVEIGELLGLAGDQVDDRVELAVTAVEQVGGVPGPASRGDSQRFQQGTGQAVRLFSGQAEAGLRTPCELLGELLGAGGLLFLGQVLVELDSRCPLPRLRTVTASTATAASRAGRRGRDRTAIGPRTRPGPRRIPRAWSLAAWMEAASAGPVRTRGSRTATSRFEGGAASDHPRGADELTRQGALRWSRHPRPS</sequence>
<dbReference type="EMBL" id="BAABDO010000135">
    <property type="protein sequence ID" value="GAA4155732.1"/>
    <property type="molecule type" value="Genomic_DNA"/>
</dbReference>